<name>A0AAF0YG53_9TREE</name>
<dbReference type="EMBL" id="CP086718">
    <property type="protein sequence ID" value="WOO84246.1"/>
    <property type="molecule type" value="Genomic_DNA"/>
</dbReference>
<feature type="transmembrane region" description="Helical" evidence="9">
    <location>
        <begin position="258"/>
        <end position="275"/>
    </location>
</feature>
<keyword evidence="8 9" id="KW-0472">Membrane</keyword>
<evidence type="ECO:0000313" key="10">
    <source>
        <dbReference type="EMBL" id="WOO84246.1"/>
    </source>
</evidence>
<feature type="transmembrane region" description="Helical" evidence="9">
    <location>
        <begin position="321"/>
        <end position="339"/>
    </location>
</feature>
<evidence type="ECO:0000313" key="11">
    <source>
        <dbReference type="Proteomes" id="UP000827549"/>
    </source>
</evidence>
<feature type="transmembrane region" description="Helical" evidence="9">
    <location>
        <begin position="398"/>
        <end position="419"/>
    </location>
</feature>
<keyword evidence="7 9" id="KW-1133">Transmembrane helix</keyword>
<keyword evidence="6" id="KW-0653">Protein transport</keyword>
<evidence type="ECO:0000256" key="7">
    <source>
        <dbReference type="ARBA" id="ARBA00022989"/>
    </source>
</evidence>
<dbReference type="InterPro" id="IPR004813">
    <property type="entry name" value="OPT"/>
</dbReference>
<proteinExistence type="inferred from homology"/>
<dbReference type="Pfam" id="PF03169">
    <property type="entry name" value="OPT"/>
    <property type="match status" value="1"/>
</dbReference>
<feature type="transmembrane region" description="Helical" evidence="9">
    <location>
        <begin position="551"/>
        <end position="571"/>
    </location>
</feature>
<feature type="transmembrane region" description="Helical" evidence="9">
    <location>
        <begin position="281"/>
        <end position="300"/>
    </location>
</feature>
<dbReference type="GeneID" id="87810939"/>
<evidence type="ECO:0000256" key="5">
    <source>
        <dbReference type="ARBA" id="ARBA00022856"/>
    </source>
</evidence>
<accession>A0AAF0YG53</accession>
<evidence type="ECO:0000256" key="9">
    <source>
        <dbReference type="SAM" id="Phobius"/>
    </source>
</evidence>
<gene>
    <name evidence="10" type="primary">isp4_5</name>
    <name evidence="10" type="ORF">LOC62_05G007768</name>
</gene>
<feature type="transmembrane region" description="Helical" evidence="9">
    <location>
        <begin position="660"/>
        <end position="680"/>
    </location>
</feature>
<dbReference type="NCBIfam" id="TIGR00727">
    <property type="entry name" value="ISP4_OPT"/>
    <property type="match status" value="1"/>
</dbReference>
<dbReference type="GO" id="GO:0035673">
    <property type="term" value="F:oligopeptide transmembrane transporter activity"/>
    <property type="evidence" value="ECO:0007669"/>
    <property type="project" value="InterPro"/>
</dbReference>
<evidence type="ECO:0000256" key="4">
    <source>
        <dbReference type="ARBA" id="ARBA00022692"/>
    </source>
</evidence>
<keyword evidence="3" id="KW-0813">Transport</keyword>
<dbReference type="PANTHER" id="PTHR22601">
    <property type="entry name" value="ISP4 LIKE PROTEIN"/>
    <property type="match status" value="1"/>
</dbReference>
<evidence type="ECO:0000256" key="2">
    <source>
        <dbReference type="ARBA" id="ARBA00008807"/>
    </source>
</evidence>
<protein>
    <submittedName>
        <fullName evidence="10">Sexual differentiation process protein isp4</fullName>
    </submittedName>
</protein>
<evidence type="ECO:0000256" key="6">
    <source>
        <dbReference type="ARBA" id="ARBA00022927"/>
    </source>
</evidence>
<sequence length="876" mass="98769">MADIGKTDKGVEEWVETAHPVPADDDLNEKEHSDLAANLLASGHIQITAAELRDLADQLPEMPIDRTAKILDETFKIHEHDPRYDPETLFRIRQFLDEPDVQAHPERHADLVYEMRIFALLTSTSSVYPEVRAVASNTDDPSMPSLTLRVWVIGSILSAIGCVVNAVFSNRYPSISIGQNVIQLVSYPIGVLWAKLLPDWKILGVRLNPGPFNKKEHMLIVIMSGLGISAPPTQHLIFVQAMPQWFNMQYARNPGYQFLGALGTNMIGFGFAGLTRRFLVYPSYCVWPFALSTIALNNALHEQGRVSTPVRGPGKSIWRASMYKCFWVVFGIYFVYYFFPSYIFPNLQIFDWIAWIKPSNGNLVAMTSSNFGVGWGLNPWPTFEYGFLGGTAGYTPMFVPYNFIVGLLAAMILGTIFWYRNAWNSGYLQINSPTTWDNKAEEYVVLNVVDEWGRLDEDKYQHYSAPYMSAAKLVEYIGMFAYTAGVLTHTLLYNTHELKLGFVGMWRDFKRSWAKLLRREVPADDDVENEKMGDDIHYKLMRTNYPEVPEWWFLIITLVSMALSFICLGVYTNVSPAVVLVAPIITLIFLIPVGVVTAVSGIEPSLNTISELIGGAFAGGDTMTVQFFRMFGSEPVWHALIYAKDLKLSHYVKINPRHMFYVQIWGALLGTVVTVGQWQWLLDMPGICTKDAPFRLICPDGQSNYASFVFSGTIGSPRLFGPGGRFSWLLIGFPIGVFFPIVMYFIKKRFPRSKVLQGTHPLLLLLALSWIVGVSLGTYVPIIAIAYFSWNYLKPRYLEFWTRYNYVTLAALSTAISFNALITFFALVFPGVEFPNWWGTDGGTPGCIGDWTNEACAPFKIGERGYFGPELGHITH</sequence>
<dbReference type="NCBIfam" id="TIGR00728">
    <property type="entry name" value="OPT_sfam"/>
    <property type="match status" value="1"/>
</dbReference>
<keyword evidence="11" id="KW-1185">Reference proteome</keyword>
<comment type="similarity">
    <text evidence="2">Belongs to the oligopeptide OPT transporter family.</text>
</comment>
<dbReference type="InterPro" id="IPR004648">
    <property type="entry name" value="Oligpept_transpt"/>
</dbReference>
<dbReference type="RefSeq" id="XP_062630272.1">
    <property type="nucleotide sequence ID" value="XM_062774288.1"/>
</dbReference>
<dbReference type="AlphaFoldDB" id="A0AAF0YG53"/>
<evidence type="ECO:0000256" key="1">
    <source>
        <dbReference type="ARBA" id="ARBA00004141"/>
    </source>
</evidence>
<evidence type="ECO:0000256" key="8">
    <source>
        <dbReference type="ARBA" id="ARBA00023136"/>
    </source>
</evidence>
<keyword evidence="5" id="KW-0571">Peptide transport</keyword>
<feature type="transmembrane region" description="Helical" evidence="9">
    <location>
        <begin position="148"/>
        <end position="168"/>
    </location>
</feature>
<feature type="transmembrane region" description="Helical" evidence="9">
    <location>
        <begin position="180"/>
        <end position="197"/>
    </location>
</feature>
<comment type="subcellular location">
    <subcellularLocation>
        <location evidence="1">Membrane</location>
        <topology evidence="1">Multi-pass membrane protein</topology>
    </subcellularLocation>
</comment>
<dbReference type="GO" id="GO:0016020">
    <property type="term" value="C:membrane"/>
    <property type="evidence" value="ECO:0007669"/>
    <property type="project" value="UniProtKB-SubCell"/>
</dbReference>
<feature type="transmembrane region" description="Helical" evidence="9">
    <location>
        <begin position="808"/>
        <end position="829"/>
    </location>
</feature>
<organism evidence="10 11">
    <name type="scientific">Vanrija pseudolonga</name>
    <dbReference type="NCBI Taxonomy" id="143232"/>
    <lineage>
        <taxon>Eukaryota</taxon>
        <taxon>Fungi</taxon>
        <taxon>Dikarya</taxon>
        <taxon>Basidiomycota</taxon>
        <taxon>Agaricomycotina</taxon>
        <taxon>Tremellomycetes</taxon>
        <taxon>Trichosporonales</taxon>
        <taxon>Trichosporonaceae</taxon>
        <taxon>Vanrija</taxon>
    </lineage>
</organism>
<feature type="transmembrane region" description="Helical" evidence="9">
    <location>
        <begin position="577"/>
        <end position="599"/>
    </location>
</feature>
<dbReference type="Proteomes" id="UP000827549">
    <property type="component" value="Chromosome 5"/>
</dbReference>
<keyword evidence="4 9" id="KW-0812">Transmembrane</keyword>
<feature type="transmembrane region" description="Helical" evidence="9">
    <location>
        <begin position="762"/>
        <end position="788"/>
    </location>
</feature>
<dbReference type="GO" id="GO:0015031">
    <property type="term" value="P:protein transport"/>
    <property type="evidence" value="ECO:0007669"/>
    <property type="project" value="UniProtKB-KW"/>
</dbReference>
<evidence type="ECO:0000256" key="3">
    <source>
        <dbReference type="ARBA" id="ARBA00022448"/>
    </source>
</evidence>
<feature type="transmembrane region" description="Helical" evidence="9">
    <location>
        <begin position="217"/>
        <end position="238"/>
    </location>
</feature>
<reference evidence="10" key="1">
    <citation type="submission" date="2023-10" db="EMBL/GenBank/DDBJ databases">
        <authorList>
            <person name="Noh H."/>
        </authorList>
    </citation>
    <scope>NUCLEOTIDE SEQUENCE</scope>
    <source>
        <strain evidence="10">DUCC4014</strain>
    </source>
</reference>
<feature type="transmembrane region" description="Helical" evidence="9">
    <location>
        <begin position="726"/>
        <end position="746"/>
    </location>
</feature>